<sequence length="56" mass="6447">MVHLVIHLHFLDEAFGGLVKKMKDKKVLNSIVIVSNDDLTLERKIRKYVEDAGKKL</sequence>
<dbReference type="RefSeq" id="WP_141652728.1">
    <property type="nucleotide sequence ID" value="NZ_CP173697.1"/>
</dbReference>
<name>A0A0M6WPZ6_9FIRM</name>
<feature type="domain" description="DUF4325" evidence="1">
    <location>
        <begin position="9"/>
        <end position="38"/>
    </location>
</feature>
<gene>
    <name evidence="2" type="ORF">M72_29811</name>
</gene>
<evidence type="ECO:0000313" key="3">
    <source>
        <dbReference type="Proteomes" id="UP000049979"/>
    </source>
</evidence>
<organism evidence="2 3">
    <name type="scientific">Roseburia faecis</name>
    <dbReference type="NCBI Taxonomy" id="301302"/>
    <lineage>
        <taxon>Bacteria</taxon>
        <taxon>Bacillati</taxon>
        <taxon>Bacillota</taxon>
        <taxon>Clostridia</taxon>
        <taxon>Lachnospirales</taxon>
        <taxon>Lachnospiraceae</taxon>
        <taxon>Roseburia</taxon>
    </lineage>
</organism>
<protein>
    <recommendedName>
        <fullName evidence="1">DUF4325 domain-containing protein</fullName>
    </recommendedName>
</protein>
<dbReference type="Pfam" id="PF14213">
    <property type="entry name" value="DUF4325"/>
    <property type="match status" value="1"/>
</dbReference>
<accession>A0A0M6WPZ6</accession>
<dbReference type="OrthoDB" id="1551124at2"/>
<evidence type="ECO:0000259" key="1">
    <source>
        <dbReference type="Pfam" id="PF14213"/>
    </source>
</evidence>
<dbReference type="Proteomes" id="UP000049979">
    <property type="component" value="Unassembled WGS sequence"/>
</dbReference>
<dbReference type="InterPro" id="IPR025474">
    <property type="entry name" value="DUF4325"/>
</dbReference>
<dbReference type="AlphaFoldDB" id="A0A0M6WPZ6"/>
<proteinExistence type="predicted"/>
<evidence type="ECO:0000313" key="2">
    <source>
        <dbReference type="EMBL" id="CRL39478.1"/>
    </source>
</evidence>
<keyword evidence="3" id="KW-1185">Reference proteome</keyword>
<reference evidence="3" key="1">
    <citation type="submission" date="2015-05" db="EMBL/GenBank/DDBJ databases">
        <authorList>
            <consortium name="Pathogen Informatics"/>
        </authorList>
    </citation>
    <scope>NUCLEOTIDE SEQUENCE [LARGE SCALE GENOMIC DNA]</scope>
    <source>
        <strain evidence="3">M72</strain>
    </source>
</reference>
<dbReference type="EMBL" id="CVRR01000024">
    <property type="protein sequence ID" value="CRL39478.1"/>
    <property type="molecule type" value="Genomic_DNA"/>
</dbReference>